<reference evidence="2" key="1">
    <citation type="journal article" date="2014" name="Science">
        <title>Ancient hybridizations among the ancestral genomes of bread wheat.</title>
        <authorList>
            <consortium name="International Wheat Genome Sequencing Consortium,"/>
            <person name="Marcussen T."/>
            <person name="Sandve S.R."/>
            <person name="Heier L."/>
            <person name="Spannagl M."/>
            <person name="Pfeifer M."/>
            <person name="Jakobsen K.S."/>
            <person name="Wulff B.B."/>
            <person name="Steuernagel B."/>
            <person name="Mayer K.F."/>
            <person name="Olsen O.A."/>
        </authorList>
    </citation>
    <scope>NUCLEOTIDE SEQUENCE [LARGE SCALE GENOMIC DNA]</scope>
    <source>
        <strain evidence="2">cv. AL8/78</strain>
    </source>
</reference>
<name>A0A453JFH6_AEGTS</name>
<reference evidence="1" key="3">
    <citation type="journal article" date="2017" name="Nature">
        <title>Genome sequence of the progenitor of the wheat D genome Aegilops tauschii.</title>
        <authorList>
            <person name="Luo M.C."/>
            <person name="Gu Y.Q."/>
            <person name="Puiu D."/>
            <person name="Wang H."/>
            <person name="Twardziok S.O."/>
            <person name="Deal K.R."/>
            <person name="Huo N."/>
            <person name="Zhu T."/>
            <person name="Wang L."/>
            <person name="Wang Y."/>
            <person name="McGuire P.E."/>
            <person name="Liu S."/>
            <person name="Long H."/>
            <person name="Ramasamy R.K."/>
            <person name="Rodriguez J.C."/>
            <person name="Van S.L."/>
            <person name="Yuan L."/>
            <person name="Wang Z."/>
            <person name="Xia Z."/>
            <person name="Xiao L."/>
            <person name="Anderson O.D."/>
            <person name="Ouyang S."/>
            <person name="Liang Y."/>
            <person name="Zimin A.V."/>
            <person name="Pertea G."/>
            <person name="Qi P."/>
            <person name="Bennetzen J.L."/>
            <person name="Dai X."/>
            <person name="Dawson M.W."/>
            <person name="Muller H.G."/>
            <person name="Kugler K."/>
            <person name="Rivarola-Duarte L."/>
            <person name="Spannagl M."/>
            <person name="Mayer K.F.X."/>
            <person name="Lu F.H."/>
            <person name="Bevan M.W."/>
            <person name="Leroy P."/>
            <person name="Li P."/>
            <person name="You F.M."/>
            <person name="Sun Q."/>
            <person name="Liu Z."/>
            <person name="Lyons E."/>
            <person name="Wicker T."/>
            <person name="Salzberg S.L."/>
            <person name="Devos K.M."/>
            <person name="Dvorak J."/>
        </authorList>
    </citation>
    <scope>NUCLEOTIDE SEQUENCE [LARGE SCALE GENOMIC DNA]</scope>
    <source>
        <strain evidence="1">cv. AL8/78</strain>
    </source>
</reference>
<accession>A0A453JFH6</accession>
<dbReference type="Proteomes" id="UP000015105">
    <property type="component" value="Chromosome 5D"/>
</dbReference>
<sequence length="155" mass="17895">MGATLLKGQGFIVCTHIKEKLGMFLCSDLVRKYYIMQFPMASPDELHAQRRRLHRFPEEQQDTFEFVADELSILRKRLRSMVVVENNRKRLWHNFGANKYLDQLGMASKYNTKVFCMQTLIGGNYGLLDTKTFLPILITQCSAMASAYGKWSSLS</sequence>
<dbReference type="GO" id="GO:0009505">
    <property type="term" value="C:plant-type cell wall"/>
    <property type="evidence" value="ECO:0007669"/>
    <property type="project" value="TreeGrafter"/>
</dbReference>
<dbReference type="PANTHER" id="PTHR14363">
    <property type="entry name" value="HEPARANASE-RELATED"/>
    <property type="match status" value="1"/>
</dbReference>
<dbReference type="GeneID" id="109775882"/>
<evidence type="ECO:0000313" key="2">
    <source>
        <dbReference type="Proteomes" id="UP000015105"/>
    </source>
</evidence>
<dbReference type="OrthoDB" id="1727988at2759"/>
<organism evidence="1 2">
    <name type="scientific">Aegilops tauschii subsp. strangulata</name>
    <name type="common">Goatgrass</name>
    <dbReference type="NCBI Taxonomy" id="200361"/>
    <lineage>
        <taxon>Eukaryota</taxon>
        <taxon>Viridiplantae</taxon>
        <taxon>Streptophyta</taxon>
        <taxon>Embryophyta</taxon>
        <taxon>Tracheophyta</taxon>
        <taxon>Spermatophyta</taxon>
        <taxon>Magnoliopsida</taxon>
        <taxon>Liliopsida</taxon>
        <taxon>Poales</taxon>
        <taxon>Poaceae</taxon>
        <taxon>BOP clade</taxon>
        <taxon>Pooideae</taxon>
        <taxon>Triticodae</taxon>
        <taxon>Triticeae</taxon>
        <taxon>Triticinae</taxon>
        <taxon>Aegilops</taxon>
    </lineage>
</organism>
<proteinExistence type="predicted"/>
<dbReference type="PANTHER" id="PTHR14363:SF30">
    <property type="entry name" value="PROTEIN 2, PUTATIVE, EXPRESSED-RELATED"/>
    <property type="match status" value="1"/>
</dbReference>
<dbReference type="AlphaFoldDB" id="A0A453JFH6"/>
<reference evidence="2" key="2">
    <citation type="journal article" date="2017" name="Nat. Plants">
        <title>The Aegilops tauschii genome reveals multiple impacts of transposons.</title>
        <authorList>
            <person name="Zhao G."/>
            <person name="Zou C."/>
            <person name="Li K."/>
            <person name="Wang K."/>
            <person name="Li T."/>
            <person name="Gao L."/>
            <person name="Zhang X."/>
            <person name="Wang H."/>
            <person name="Yang Z."/>
            <person name="Liu X."/>
            <person name="Jiang W."/>
            <person name="Mao L."/>
            <person name="Kong X."/>
            <person name="Jiao Y."/>
            <person name="Jia J."/>
        </authorList>
    </citation>
    <scope>NUCLEOTIDE SEQUENCE [LARGE SCALE GENOMIC DNA]</scope>
    <source>
        <strain evidence="2">cv. AL8/78</strain>
    </source>
</reference>
<keyword evidence="2" id="KW-1185">Reference proteome</keyword>
<reference evidence="1" key="5">
    <citation type="journal article" date="2021" name="G3 (Bethesda)">
        <title>Aegilops tauschii genome assembly Aet v5.0 features greater sequence contiguity and improved annotation.</title>
        <authorList>
            <person name="Wang L."/>
            <person name="Zhu T."/>
            <person name="Rodriguez J.C."/>
            <person name="Deal K.R."/>
            <person name="Dubcovsky J."/>
            <person name="McGuire P.E."/>
            <person name="Lux T."/>
            <person name="Spannagl M."/>
            <person name="Mayer K.F.X."/>
            <person name="Baldrich P."/>
            <person name="Meyers B.C."/>
            <person name="Huo N."/>
            <person name="Gu Y.Q."/>
            <person name="Zhou H."/>
            <person name="Devos K.M."/>
            <person name="Bennetzen J.L."/>
            <person name="Unver T."/>
            <person name="Budak H."/>
            <person name="Gulick P.J."/>
            <person name="Galiba G."/>
            <person name="Kalapos B."/>
            <person name="Nelson D.R."/>
            <person name="Li P."/>
            <person name="You F.M."/>
            <person name="Luo M.C."/>
            <person name="Dvorak J."/>
        </authorList>
    </citation>
    <scope>NUCLEOTIDE SEQUENCE [LARGE SCALE GENOMIC DNA]</scope>
    <source>
        <strain evidence="1">cv. AL8/78</strain>
    </source>
</reference>
<dbReference type="EnsemblPlants" id="AET5Gv20017700.2">
    <property type="protein sequence ID" value="AET5Gv20017700.2"/>
    <property type="gene ID" value="AET5Gv20017700"/>
</dbReference>
<dbReference type="STRING" id="200361.A0A453JFH6"/>
<protein>
    <submittedName>
        <fullName evidence="1">Uncharacterized protein</fullName>
    </submittedName>
</protein>
<evidence type="ECO:0000313" key="1">
    <source>
        <dbReference type="EnsemblPlants" id="AET5Gv20017700.2"/>
    </source>
</evidence>
<dbReference type="KEGG" id="ats:109775882"/>
<dbReference type="Gramene" id="AET5Gv20017700.2">
    <property type="protein sequence ID" value="AET5Gv20017700.2"/>
    <property type="gene ID" value="AET5Gv20017700"/>
</dbReference>
<dbReference type="RefSeq" id="XP_045084167.1">
    <property type="nucleotide sequence ID" value="XM_045228232.2"/>
</dbReference>
<dbReference type="GO" id="GO:0004566">
    <property type="term" value="F:beta-glucuronidase activity"/>
    <property type="evidence" value="ECO:0007669"/>
    <property type="project" value="TreeGrafter"/>
</dbReference>
<reference evidence="1" key="4">
    <citation type="submission" date="2019-03" db="UniProtKB">
        <authorList>
            <consortium name="EnsemblPlants"/>
        </authorList>
    </citation>
    <scope>IDENTIFICATION</scope>
</reference>